<dbReference type="InterPro" id="IPR007313">
    <property type="entry name" value="FxsA"/>
</dbReference>
<comment type="caution">
    <text evidence="3">The sequence shown here is derived from an EMBL/GenBank/DDBJ whole genome shotgun (WGS) entry which is preliminary data.</text>
</comment>
<proteinExistence type="predicted"/>
<accession>A0A917UST6</accession>
<dbReference type="GO" id="GO:0016020">
    <property type="term" value="C:membrane"/>
    <property type="evidence" value="ECO:0007669"/>
    <property type="project" value="InterPro"/>
</dbReference>
<name>A0A917UST6_9PSED</name>
<dbReference type="AlphaFoldDB" id="A0A917UST6"/>
<protein>
    <submittedName>
        <fullName evidence="3">Phage exclusion suppressor FxsA</fullName>
    </submittedName>
</protein>
<dbReference type="RefSeq" id="WP_188981646.1">
    <property type="nucleotide sequence ID" value="NZ_BMPO01000001.1"/>
</dbReference>
<evidence type="ECO:0000313" key="3">
    <source>
        <dbReference type="EMBL" id="GGJ82849.1"/>
    </source>
</evidence>
<gene>
    <name evidence="3" type="ORF">GCM10009304_06080</name>
</gene>
<keyword evidence="2" id="KW-1133">Transmembrane helix</keyword>
<dbReference type="Proteomes" id="UP000635983">
    <property type="component" value="Unassembled WGS sequence"/>
</dbReference>
<organism evidence="3 4">
    <name type="scientific">Pseudomonas matsuisoli</name>
    <dbReference type="NCBI Taxonomy" id="1515666"/>
    <lineage>
        <taxon>Bacteria</taxon>
        <taxon>Pseudomonadati</taxon>
        <taxon>Pseudomonadota</taxon>
        <taxon>Gammaproteobacteria</taxon>
        <taxon>Pseudomonadales</taxon>
        <taxon>Pseudomonadaceae</taxon>
        <taxon>Pseudomonas</taxon>
    </lineage>
</organism>
<feature type="transmembrane region" description="Helical" evidence="2">
    <location>
        <begin position="26"/>
        <end position="55"/>
    </location>
</feature>
<dbReference type="PANTHER" id="PTHR35335:SF1">
    <property type="entry name" value="UPF0716 PROTEIN FXSA"/>
    <property type="match status" value="1"/>
</dbReference>
<sequence>MRVFLILLLLFPVIELAVLIKVGSMIGVLATLLLIVGSAILGAMLLRVAGVTTALRARERLARGETPDREMLEGLMVAVGGVLLMLPGFISDVIGLFCLLPITRGLVIDRLRSRVHEQAARQRAFSDDPEAQMRSGPARPNVIEGEYEKRDN</sequence>
<evidence type="ECO:0000313" key="4">
    <source>
        <dbReference type="Proteomes" id="UP000635983"/>
    </source>
</evidence>
<feature type="region of interest" description="Disordered" evidence="1">
    <location>
        <begin position="122"/>
        <end position="152"/>
    </location>
</feature>
<evidence type="ECO:0000256" key="2">
    <source>
        <dbReference type="SAM" id="Phobius"/>
    </source>
</evidence>
<dbReference type="EMBL" id="BMPO01000001">
    <property type="protein sequence ID" value="GGJ82849.1"/>
    <property type="molecule type" value="Genomic_DNA"/>
</dbReference>
<keyword evidence="2" id="KW-0472">Membrane</keyword>
<dbReference type="Pfam" id="PF04186">
    <property type="entry name" value="FxsA"/>
    <property type="match status" value="1"/>
</dbReference>
<evidence type="ECO:0000256" key="1">
    <source>
        <dbReference type="SAM" id="MobiDB-lite"/>
    </source>
</evidence>
<dbReference type="PANTHER" id="PTHR35335">
    <property type="entry name" value="UPF0716 PROTEIN FXSA"/>
    <property type="match status" value="1"/>
</dbReference>
<reference evidence="3" key="2">
    <citation type="submission" date="2020-09" db="EMBL/GenBank/DDBJ databases">
        <authorList>
            <person name="Sun Q."/>
            <person name="Ohkuma M."/>
        </authorList>
    </citation>
    <scope>NUCLEOTIDE SEQUENCE</scope>
    <source>
        <strain evidence="3">JCM 30078</strain>
    </source>
</reference>
<reference evidence="3" key="1">
    <citation type="journal article" date="2014" name="Int. J. Syst. Evol. Microbiol.">
        <title>Complete genome sequence of Corynebacterium casei LMG S-19264T (=DSM 44701T), isolated from a smear-ripened cheese.</title>
        <authorList>
            <consortium name="US DOE Joint Genome Institute (JGI-PGF)"/>
            <person name="Walter F."/>
            <person name="Albersmeier A."/>
            <person name="Kalinowski J."/>
            <person name="Ruckert C."/>
        </authorList>
    </citation>
    <scope>NUCLEOTIDE SEQUENCE</scope>
    <source>
        <strain evidence="3">JCM 30078</strain>
    </source>
</reference>
<keyword evidence="2" id="KW-0812">Transmembrane</keyword>
<dbReference type="NCBIfam" id="NF008528">
    <property type="entry name" value="PRK11463.1-2"/>
    <property type="match status" value="1"/>
</dbReference>
<feature type="transmembrane region" description="Helical" evidence="2">
    <location>
        <begin position="75"/>
        <end position="102"/>
    </location>
</feature>
<keyword evidence="4" id="KW-1185">Reference proteome</keyword>